<dbReference type="AlphaFoldDB" id="A0A9W9H075"/>
<dbReference type="RefSeq" id="XP_056521970.1">
    <property type="nucleotide sequence ID" value="XM_056665020.1"/>
</dbReference>
<dbReference type="OrthoDB" id="19657at2759"/>
<dbReference type="InterPro" id="IPR029058">
    <property type="entry name" value="AB_hydrolase_fold"/>
</dbReference>
<dbReference type="GO" id="GO:0072330">
    <property type="term" value="P:monocarboxylic acid biosynthetic process"/>
    <property type="evidence" value="ECO:0007669"/>
    <property type="project" value="UniProtKB-ARBA"/>
</dbReference>
<proteinExistence type="predicted"/>
<keyword evidence="3" id="KW-1185">Reference proteome</keyword>
<dbReference type="GeneID" id="81404190"/>
<dbReference type="GO" id="GO:0046464">
    <property type="term" value="P:acylglycerol catabolic process"/>
    <property type="evidence" value="ECO:0007669"/>
    <property type="project" value="TreeGrafter"/>
</dbReference>
<organism evidence="2 3">
    <name type="scientific">Penicillium bovifimosum</name>
    <dbReference type="NCBI Taxonomy" id="126998"/>
    <lineage>
        <taxon>Eukaryota</taxon>
        <taxon>Fungi</taxon>
        <taxon>Dikarya</taxon>
        <taxon>Ascomycota</taxon>
        <taxon>Pezizomycotina</taxon>
        <taxon>Eurotiomycetes</taxon>
        <taxon>Eurotiomycetidae</taxon>
        <taxon>Eurotiales</taxon>
        <taxon>Aspergillaceae</taxon>
        <taxon>Penicillium</taxon>
    </lineage>
</organism>
<evidence type="ECO:0000313" key="3">
    <source>
        <dbReference type="Proteomes" id="UP001149079"/>
    </source>
</evidence>
<reference evidence="2" key="2">
    <citation type="journal article" date="2023" name="IMA Fungus">
        <title>Comparative genomic study of the Penicillium genus elucidates a diverse pangenome and 15 lateral gene transfer events.</title>
        <authorList>
            <person name="Petersen C."/>
            <person name="Sorensen T."/>
            <person name="Nielsen M.R."/>
            <person name="Sondergaard T.E."/>
            <person name="Sorensen J.L."/>
            <person name="Fitzpatrick D.A."/>
            <person name="Frisvad J.C."/>
            <person name="Nielsen K.L."/>
        </authorList>
    </citation>
    <scope>NUCLEOTIDE SEQUENCE</scope>
    <source>
        <strain evidence="2">IBT 22155</strain>
    </source>
</reference>
<dbReference type="SUPFAM" id="SSF53474">
    <property type="entry name" value="alpha/beta-Hydrolases"/>
    <property type="match status" value="1"/>
</dbReference>
<reference evidence="2" key="1">
    <citation type="submission" date="2022-11" db="EMBL/GenBank/DDBJ databases">
        <authorList>
            <person name="Petersen C."/>
        </authorList>
    </citation>
    <scope>NUCLEOTIDE SEQUENCE</scope>
    <source>
        <strain evidence="2">IBT 22155</strain>
    </source>
</reference>
<dbReference type="Proteomes" id="UP001149079">
    <property type="component" value="Unassembled WGS sequence"/>
</dbReference>
<dbReference type="GO" id="GO:0017000">
    <property type="term" value="P:antibiotic biosynthetic process"/>
    <property type="evidence" value="ECO:0007669"/>
    <property type="project" value="UniProtKB-ARBA"/>
</dbReference>
<evidence type="ECO:0000259" key="1">
    <source>
        <dbReference type="Pfam" id="PF00561"/>
    </source>
</evidence>
<comment type="caution">
    <text evidence="2">The sequence shown here is derived from an EMBL/GenBank/DDBJ whole genome shotgun (WGS) entry which is preliminary data.</text>
</comment>
<feature type="domain" description="AB hydrolase-1" evidence="1">
    <location>
        <begin position="30"/>
        <end position="109"/>
    </location>
</feature>
<evidence type="ECO:0000313" key="2">
    <source>
        <dbReference type="EMBL" id="KAJ5134998.1"/>
    </source>
</evidence>
<sequence>MSNTKTIYVPHLGGISAAYQMPKPYDSTKPTLLMVNAFTMSSELYRAQFDDPHITASMNLLAVEPLGHGQTRTARNQWTYWDTAEMNLQVLDALGIEKAFILGTSQGGPNLNPPTTIQTNCGQVVGIIPLGTSMDSESERSRQMQCWDGPSIVKAFLAQWASSRPTPNFEPDDGYCDAVISIGLNDCPSEVRQFWHTTIKSHYRGEEGKQRLRMAAINLAERDGLRLRLADVTCPIKWIQGTNDAVFSVANAAEEIQMFTGSPDAQLMIVDGGAHFLSASNPKEINAAVIEFVNAHWK</sequence>
<dbReference type="PANTHER" id="PTHR43798">
    <property type="entry name" value="MONOACYLGLYCEROL LIPASE"/>
    <property type="match status" value="1"/>
</dbReference>
<name>A0A9W9H075_9EURO</name>
<dbReference type="Gene3D" id="3.40.50.1820">
    <property type="entry name" value="alpha/beta hydrolase"/>
    <property type="match status" value="1"/>
</dbReference>
<dbReference type="InterPro" id="IPR050266">
    <property type="entry name" value="AB_hydrolase_sf"/>
</dbReference>
<dbReference type="GO" id="GO:0047372">
    <property type="term" value="F:monoacylglycerol lipase activity"/>
    <property type="evidence" value="ECO:0007669"/>
    <property type="project" value="TreeGrafter"/>
</dbReference>
<dbReference type="PANTHER" id="PTHR43798:SF33">
    <property type="entry name" value="HYDROLASE, PUTATIVE (AFU_ORTHOLOGUE AFUA_2G14860)-RELATED"/>
    <property type="match status" value="1"/>
</dbReference>
<accession>A0A9W9H075</accession>
<gene>
    <name evidence="2" type="ORF">N7515_004276</name>
</gene>
<protein>
    <recommendedName>
        <fullName evidence="1">AB hydrolase-1 domain-containing protein</fullName>
    </recommendedName>
</protein>
<dbReference type="GO" id="GO:0016020">
    <property type="term" value="C:membrane"/>
    <property type="evidence" value="ECO:0007669"/>
    <property type="project" value="TreeGrafter"/>
</dbReference>
<dbReference type="EMBL" id="JAPQKL010000004">
    <property type="protein sequence ID" value="KAJ5134998.1"/>
    <property type="molecule type" value="Genomic_DNA"/>
</dbReference>
<dbReference type="Pfam" id="PF00561">
    <property type="entry name" value="Abhydrolase_1"/>
    <property type="match status" value="1"/>
</dbReference>
<dbReference type="InterPro" id="IPR000073">
    <property type="entry name" value="AB_hydrolase_1"/>
</dbReference>